<dbReference type="OrthoDB" id="9989139at2"/>
<protein>
    <submittedName>
        <fullName evidence="2">Uncharacterized protein</fullName>
    </submittedName>
</protein>
<reference evidence="2 3" key="1">
    <citation type="submission" date="2019-01" db="EMBL/GenBank/DDBJ databases">
        <authorList>
            <consortium name="Pathogen Informatics"/>
        </authorList>
    </citation>
    <scope>NUCLEOTIDE SEQUENCE [LARGE SCALE GENOMIC DNA]</scope>
    <source>
        <strain evidence="2 3">NCTC10181</strain>
    </source>
</reference>
<organism evidence="2 3">
    <name type="scientific">Mycoplasmopsis citelli</name>
    <dbReference type="NCBI Taxonomy" id="171281"/>
    <lineage>
        <taxon>Bacteria</taxon>
        <taxon>Bacillati</taxon>
        <taxon>Mycoplasmatota</taxon>
        <taxon>Mycoplasmoidales</taxon>
        <taxon>Metamycoplasmataceae</taxon>
        <taxon>Mycoplasmopsis</taxon>
    </lineage>
</organism>
<dbReference type="AlphaFoldDB" id="A0A449B346"/>
<evidence type="ECO:0000313" key="2">
    <source>
        <dbReference type="EMBL" id="VEU75018.1"/>
    </source>
</evidence>
<dbReference type="KEGG" id="mcit:NCTC10181_00893"/>
<sequence>MDIKKLLNSKENQRKKSDSKIDPEHFINLRKAEIARIIEQTYDLEGNLLPQKTQEEILADAKNQKKALIKNLIYIAIIVFVIVLLILGAYAISKFAG</sequence>
<dbReference type="RefSeq" id="WP_129725798.1">
    <property type="nucleotide sequence ID" value="NZ_CP101807.1"/>
</dbReference>
<evidence type="ECO:0000256" key="1">
    <source>
        <dbReference type="SAM" id="Phobius"/>
    </source>
</evidence>
<accession>A0A449B346</accession>
<gene>
    <name evidence="2" type="ORF">NCTC10181_00893</name>
</gene>
<feature type="transmembrane region" description="Helical" evidence="1">
    <location>
        <begin position="72"/>
        <end position="92"/>
    </location>
</feature>
<dbReference type="Proteomes" id="UP000290985">
    <property type="component" value="Chromosome"/>
</dbReference>
<proteinExistence type="predicted"/>
<evidence type="ECO:0000313" key="3">
    <source>
        <dbReference type="Proteomes" id="UP000290985"/>
    </source>
</evidence>
<keyword evidence="1" id="KW-1133">Transmembrane helix</keyword>
<keyword evidence="3" id="KW-1185">Reference proteome</keyword>
<dbReference type="EMBL" id="LR215036">
    <property type="protein sequence ID" value="VEU75018.1"/>
    <property type="molecule type" value="Genomic_DNA"/>
</dbReference>
<keyword evidence="1" id="KW-0472">Membrane</keyword>
<keyword evidence="1" id="KW-0812">Transmembrane</keyword>
<name>A0A449B346_9BACT</name>